<dbReference type="EMBL" id="LABY01000253">
    <property type="protein sequence ID" value="KMO29552.1"/>
    <property type="molecule type" value="Genomic_DNA"/>
</dbReference>
<feature type="transmembrane region" description="Helical" evidence="1">
    <location>
        <begin position="12"/>
        <end position="29"/>
    </location>
</feature>
<proteinExistence type="predicted"/>
<feature type="transmembrane region" description="Helical" evidence="1">
    <location>
        <begin position="155"/>
        <end position="173"/>
    </location>
</feature>
<dbReference type="PATRIC" id="fig|298794.3.peg.3972"/>
<accession>A0A0J6S7E8</accession>
<evidence type="ECO:0000313" key="2">
    <source>
        <dbReference type="EMBL" id="KMO29552.1"/>
    </source>
</evidence>
<feature type="transmembrane region" description="Helical" evidence="1">
    <location>
        <begin position="96"/>
        <end position="117"/>
    </location>
</feature>
<keyword evidence="3" id="KW-1185">Reference proteome</keyword>
<keyword evidence="1" id="KW-1133">Transmembrane helix</keyword>
<gene>
    <name evidence="2" type="ORF">VQ02_29460</name>
</gene>
<keyword evidence="1" id="KW-0472">Membrane</keyword>
<evidence type="ECO:0000313" key="3">
    <source>
        <dbReference type="Proteomes" id="UP000035955"/>
    </source>
</evidence>
<name>A0A0J6S7E8_9HYPH</name>
<comment type="caution">
    <text evidence="2">The sequence shown here is derived from an EMBL/GenBank/DDBJ whole genome shotgun (WGS) entry which is preliminary data.</text>
</comment>
<protein>
    <recommendedName>
        <fullName evidence="4">DUF998 domain-containing protein</fullName>
    </recommendedName>
</protein>
<reference evidence="2 3" key="1">
    <citation type="submission" date="2015-03" db="EMBL/GenBank/DDBJ databases">
        <title>Genome sequencing of Methylobacterium variabile DSM 16961.</title>
        <authorList>
            <person name="Chaudhry V."/>
            <person name="Patil P.B."/>
        </authorList>
    </citation>
    <scope>NUCLEOTIDE SEQUENCE [LARGE SCALE GENOMIC DNA]</scope>
    <source>
        <strain evidence="2 3">DSM 16961</strain>
    </source>
</reference>
<keyword evidence="1" id="KW-0812">Transmembrane</keyword>
<evidence type="ECO:0008006" key="4">
    <source>
        <dbReference type="Google" id="ProtNLM"/>
    </source>
</evidence>
<feature type="transmembrane region" description="Helical" evidence="1">
    <location>
        <begin position="68"/>
        <end position="90"/>
    </location>
</feature>
<feature type="transmembrane region" description="Helical" evidence="1">
    <location>
        <begin position="124"/>
        <end position="143"/>
    </location>
</feature>
<sequence>MSSIPASLPDLAPLTVVAAALFTGGWLVLDRLSPGFTVFGTRVEPYDLIAQPISGLGLGKTAVAMNTVFVLTGVLMALGLVGVLAGVPALSGTERMSVGAVLLLSPLGTAMCGLFTLERIMPHAAGFLLAMGAPIVGFLALGWQLGREPRFETLGHLLVAAAPVTLALLTCWFRSFDPEASGQGRGVAGLLQRILATEVLGVLAVLGWSVRAGSTP</sequence>
<evidence type="ECO:0000256" key="1">
    <source>
        <dbReference type="SAM" id="Phobius"/>
    </source>
</evidence>
<dbReference type="OrthoDB" id="5071134at2"/>
<dbReference type="Proteomes" id="UP000035955">
    <property type="component" value="Unassembled WGS sequence"/>
</dbReference>
<dbReference type="RefSeq" id="WP_048447796.1">
    <property type="nucleotide sequence ID" value="NZ_LABY01000253.1"/>
</dbReference>
<feature type="transmembrane region" description="Helical" evidence="1">
    <location>
        <begin position="194"/>
        <end position="210"/>
    </location>
</feature>
<dbReference type="AlphaFoldDB" id="A0A0J6S7E8"/>
<organism evidence="2 3">
    <name type="scientific">Methylobacterium variabile</name>
    <dbReference type="NCBI Taxonomy" id="298794"/>
    <lineage>
        <taxon>Bacteria</taxon>
        <taxon>Pseudomonadati</taxon>
        <taxon>Pseudomonadota</taxon>
        <taxon>Alphaproteobacteria</taxon>
        <taxon>Hyphomicrobiales</taxon>
        <taxon>Methylobacteriaceae</taxon>
        <taxon>Methylobacterium</taxon>
    </lineage>
</organism>